<proteinExistence type="predicted"/>
<accession>A0A9P6N8S6</accession>
<protein>
    <recommendedName>
        <fullName evidence="4">Reverse transcriptase</fullName>
    </recommendedName>
</protein>
<gene>
    <name evidence="2" type="ORF">CROQUDRAFT_101398</name>
</gene>
<name>A0A9P6N8S6_9BASI</name>
<dbReference type="Proteomes" id="UP000886653">
    <property type="component" value="Unassembled WGS sequence"/>
</dbReference>
<evidence type="ECO:0000313" key="3">
    <source>
        <dbReference type="Proteomes" id="UP000886653"/>
    </source>
</evidence>
<evidence type="ECO:0008006" key="4">
    <source>
        <dbReference type="Google" id="ProtNLM"/>
    </source>
</evidence>
<evidence type="ECO:0000313" key="2">
    <source>
        <dbReference type="EMBL" id="KAG0139533.1"/>
    </source>
</evidence>
<evidence type="ECO:0000256" key="1">
    <source>
        <dbReference type="SAM" id="MobiDB-lite"/>
    </source>
</evidence>
<organism evidence="2 3">
    <name type="scientific">Cronartium quercuum f. sp. fusiforme G11</name>
    <dbReference type="NCBI Taxonomy" id="708437"/>
    <lineage>
        <taxon>Eukaryota</taxon>
        <taxon>Fungi</taxon>
        <taxon>Dikarya</taxon>
        <taxon>Basidiomycota</taxon>
        <taxon>Pucciniomycotina</taxon>
        <taxon>Pucciniomycetes</taxon>
        <taxon>Pucciniales</taxon>
        <taxon>Coleosporiaceae</taxon>
        <taxon>Cronartium</taxon>
    </lineage>
</organism>
<reference evidence="2" key="1">
    <citation type="submission" date="2013-11" db="EMBL/GenBank/DDBJ databases">
        <title>Genome sequence of the fusiform rust pathogen reveals effectors for host alternation and coevolution with pine.</title>
        <authorList>
            <consortium name="DOE Joint Genome Institute"/>
            <person name="Smith K."/>
            <person name="Pendleton A."/>
            <person name="Kubisiak T."/>
            <person name="Anderson C."/>
            <person name="Salamov A."/>
            <person name="Aerts A."/>
            <person name="Riley R."/>
            <person name="Clum A."/>
            <person name="Lindquist E."/>
            <person name="Ence D."/>
            <person name="Campbell M."/>
            <person name="Kronenberg Z."/>
            <person name="Feau N."/>
            <person name="Dhillon B."/>
            <person name="Hamelin R."/>
            <person name="Burleigh J."/>
            <person name="Smith J."/>
            <person name="Yandell M."/>
            <person name="Nelson C."/>
            <person name="Grigoriev I."/>
            <person name="Davis J."/>
        </authorList>
    </citation>
    <scope>NUCLEOTIDE SEQUENCE</scope>
    <source>
        <strain evidence="2">G11</strain>
    </source>
</reference>
<dbReference type="OrthoDB" id="2595244at2759"/>
<dbReference type="AlphaFoldDB" id="A0A9P6N8S6"/>
<sequence>MTCTKKIRTTVATAECDNECLDVQVGEPKGKDTQEPEEFEIALQLANWDQTLPNSDKQDIINLVSKYPMVFAHGSQQLGEVTTEEFDIKLTAPDGQHPPRLQKKAYPASPQKHKDIEANIEELLSLGVIEQVDRTPKDAIVSPVLIQYQNGKATLCGGLEL</sequence>
<feature type="region of interest" description="Disordered" evidence="1">
    <location>
        <begin position="92"/>
        <end position="111"/>
    </location>
</feature>
<comment type="caution">
    <text evidence="2">The sequence shown here is derived from an EMBL/GenBank/DDBJ whole genome shotgun (WGS) entry which is preliminary data.</text>
</comment>
<keyword evidence="3" id="KW-1185">Reference proteome</keyword>
<dbReference type="EMBL" id="MU167568">
    <property type="protein sequence ID" value="KAG0139533.1"/>
    <property type="molecule type" value="Genomic_DNA"/>
</dbReference>